<organism evidence="2 3">
    <name type="scientific">Purpureocillium lilacinum</name>
    <name type="common">Paecilomyces lilacinus</name>
    <dbReference type="NCBI Taxonomy" id="33203"/>
    <lineage>
        <taxon>Eukaryota</taxon>
        <taxon>Fungi</taxon>
        <taxon>Dikarya</taxon>
        <taxon>Ascomycota</taxon>
        <taxon>Pezizomycotina</taxon>
        <taxon>Sordariomycetes</taxon>
        <taxon>Hypocreomycetidae</taxon>
        <taxon>Hypocreales</taxon>
        <taxon>Ophiocordycipitaceae</taxon>
        <taxon>Purpureocillium</taxon>
    </lineage>
</organism>
<comment type="caution">
    <text evidence="2">The sequence shown here is derived from an EMBL/GenBank/DDBJ whole genome shotgun (WGS) entry which is preliminary data.</text>
</comment>
<reference evidence="1 4" key="4">
    <citation type="journal article" date="2024" name="Microbiol. Resour. Announc.">
        <title>Genome annotations for the ascomycete fungi Trichoderma harzianum, Trichoderma aggressivum, and Purpureocillium lilacinum.</title>
        <authorList>
            <person name="Beijen E.P.W."/>
            <person name="Ohm R.A."/>
        </authorList>
    </citation>
    <scope>NUCLEOTIDE SEQUENCE [LARGE SCALE GENOMIC DNA]</scope>
    <source>
        <strain evidence="1 4">CBS 150709</strain>
    </source>
</reference>
<proteinExistence type="predicted"/>
<dbReference type="Proteomes" id="UP000245956">
    <property type="component" value="Unassembled WGS sequence"/>
</dbReference>
<evidence type="ECO:0000313" key="4">
    <source>
        <dbReference type="Proteomes" id="UP001287286"/>
    </source>
</evidence>
<evidence type="ECO:0000313" key="2">
    <source>
        <dbReference type="EMBL" id="PWI76324.1"/>
    </source>
</evidence>
<reference evidence="1" key="3">
    <citation type="submission" date="2023-11" db="EMBL/GenBank/DDBJ databases">
        <authorList>
            <person name="Beijen E."/>
            <person name="Ohm R.A."/>
        </authorList>
    </citation>
    <scope>NUCLEOTIDE SEQUENCE</scope>
    <source>
        <strain evidence="1">CBS 150709</strain>
    </source>
</reference>
<sequence>MCYRIVSHMMRCDVRPVLSNGHTRFVDGYAEPHTCSCPRSAKIKPWLRCDKHGCCRTAVKTHLCVDPDSCPGQVVFHRYYQVRCEIRNHMTKESWQDKTWDDLIVVDGRRFPVGGQAPRTRLQFECPLFRTTLESLLHAGRGIVMLEDTIDRMVADSERLTALMEGHNAREQPEHKVNYELACMIMLTNGAIDRGRAEKHYLINRFGEIQDELETLASWGERAVIGLDEVPDWDMLSSSDGMIDEQPDVAMAASSGQKHLIMS</sequence>
<name>A0A2U3EP93_PURLI</name>
<keyword evidence="4" id="KW-1185">Reference proteome</keyword>
<dbReference type="AlphaFoldDB" id="A0A2U3EP93"/>
<reference evidence="2" key="1">
    <citation type="submission" date="2015-05" db="EMBL/GenBank/DDBJ databases">
        <authorList>
            <person name="Wang D.B."/>
            <person name="Wang M."/>
        </authorList>
    </citation>
    <scope>NUCLEOTIDE SEQUENCE</scope>
    <source>
        <strain evidence="2">36-1</strain>
    </source>
</reference>
<protein>
    <submittedName>
        <fullName evidence="2">Uncharacterized protein</fullName>
    </submittedName>
</protein>
<dbReference type="Proteomes" id="UP001287286">
    <property type="component" value="Unassembled WGS sequence"/>
</dbReference>
<evidence type="ECO:0000313" key="1">
    <source>
        <dbReference type="EMBL" id="KAK4093333.1"/>
    </source>
</evidence>
<evidence type="ECO:0000313" key="3">
    <source>
        <dbReference type="Proteomes" id="UP000245956"/>
    </source>
</evidence>
<reference evidence="2 3" key="2">
    <citation type="journal article" date="2016" name="Front. Microbiol.">
        <title>Genome and transcriptome sequences reveal the specific parasitism of the nematophagous Purpureocillium lilacinum 36-1.</title>
        <authorList>
            <person name="Xie J."/>
            <person name="Li S."/>
            <person name="Mo C."/>
            <person name="Xiao X."/>
            <person name="Peng D."/>
            <person name="Wang G."/>
            <person name="Xiao Y."/>
        </authorList>
    </citation>
    <scope>NUCLEOTIDE SEQUENCE [LARGE SCALE GENOMIC DNA]</scope>
    <source>
        <strain evidence="2 3">36-1</strain>
    </source>
</reference>
<dbReference type="EMBL" id="LCWV01000001">
    <property type="protein sequence ID" value="PWI76324.1"/>
    <property type="molecule type" value="Genomic_DNA"/>
</dbReference>
<dbReference type="EMBL" id="JAWRVI010000006">
    <property type="protein sequence ID" value="KAK4093333.1"/>
    <property type="molecule type" value="Genomic_DNA"/>
</dbReference>
<gene>
    <name evidence="2" type="ORF">PCL_03518</name>
    <name evidence="1" type="ORF">Purlil1_2490</name>
</gene>
<accession>A0A2U3EP93</accession>